<comment type="cofactor">
    <cofactor evidence="2">
        <name>Mg(2+)</name>
        <dbReference type="ChEBI" id="CHEBI:18420"/>
    </cofactor>
    <text evidence="2">Binds 1 Mg(2+) ion.</text>
</comment>
<reference evidence="3 4" key="1">
    <citation type="journal article" date="2019" name="Sci. Rep.">
        <title>Orb-weaving spider Araneus ventricosus genome elucidates the spidroin gene catalogue.</title>
        <authorList>
            <person name="Kono N."/>
            <person name="Nakamura H."/>
            <person name="Ohtoshi R."/>
            <person name="Moran D.A.P."/>
            <person name="Shinohara A."/>
            <person name="Yoshida Y."/>
            <person name="Fujiwara M."/>
            <person name="Mori M."/>
            <person name="Tomita M."/>
            <person name="Arakawa K."/>
        </authorList>
    </citation>
    <scope>NUCLEOTIDE SEQUENCE [LARGE SCALE GENOMIC DNA]</scope>
</reference>
<keyword evidence="4" id="KW-1185">Reference proteome</keyword>
<comment type="caution">
    <text evidence="3">The sequence shown here is derived from an EMBL/GenBank/DDBJ whole genome shotgun (WGS) entry which is preliminary data.</text>
</comment>
<proteinExistence type="predicted"/>
<dbReference type="GO" id="GO:0046872">
    <property type="term" value="F:metal ion binding"/>
    <property type="evidence" value="ECO:0007669"/>
    <property type="project" value="UniProtKB-KW"/>
</dbReference>
<dbReference type="GO" id="GO:0004035">
    <property type="term" value="F:alkaline phosphatase activity"/>
    <property type="evidence" value="ECO:0007669"/>
    <property type="project" value="UniProtKB-EC"/>
</dbReference>
<keyword evidence="2" id="KW-0460">Magnesium</keyword>
<accession>A0A4Y2LZC7</accession>
<dbReference type="Pfam" id="PF00245">
    <property type="entry name" value="Alk_phosphatase"/>
    <property type="match status" value="1"/>
</dbReference>
<name>A0A4Y2LZC7_ARAVE</name>
<gene>
    <name evidence="3" type="ORF">AVEN_64998_1</name>
</gene>
<dbReference type="InterPro" id="IPR001952">
    <property type="entry name" value="Alkaline_phosphatase"/>
</dbReference>
<feature type="non-terminal residue" evidence="3">
    <location>
        <position position="1"/>
    </location>
</feature>
<feature type="binding site" evidence="2">
    <location>
        <position position="79"/>
    </location>
    <ligand>
        <name>Mg(2+)</name>
        <dbReference type="ChEBI" id="CHEBI:18420"/>
    </ligand>
</feature>
<evidence type="ECO:0000313" key="4">
    <source>
        <dbReference type="Proteomes" id="UP000499080"/>
    </source>
</evidence>
<dbReference type="EC" id="3.1.3.1" evidence="1"/>
<protein>
    <recommendedName>
        <fullName evidence="1">alkaline phosphatase</fullName>
        <ecNumber evidence="1">3.1.3.1</ecNumber>
    </recommendedName>
</protein>
<dbReference type="Proteomes" id="UP000499080">
    <property type="component" value="Unassembled WGS sequence"/>
</dbReference>
<sequence length="128" mass="14260">LLLGQSSDYAVCLGGTARPYGYSLTSVAVMVSGLFHWDHLPYVVDRSNLTKEYPTLPEMVDMAIKVLSKGDEGFTLLVEARNSVGSLWGTEPEGFRGPMFDFVTSLLAQDIVRHLHDVVRYSEYRTIS</sequence>
<dbReference type="AlphaFoldDB" id="A0A4Y2LZC7"/>
<evidence type="ECO:0000313" key="3">
    <source>
        <dbReference type="EMBL" id="GBN19822.1"/>
    </source>
</evidence>
<evidence type="ECO:0000256" key="2">
    <source>
        <dbReference type="PIRSR" id="PIRSR601952-2"/>
    </source>
</evidence>
<dbReference type="OrthoDB" id="5818554at2759"/>
<organism evidence="3 4">
    <name type="scientific">Araneus ventricosus</name>
    <name type="common">Orbweaver spider</name>
    <name type="synonym">Epeira ventricosa</name>
    <dbReference type="NCBI Taxonomy" id="182803"/>
    <lineage>
        <taxon>Eukaryota</taxon>
        <taxon>Metazoa</taxon>
        <taxon>Ecdysozoa</taxon>
        <taxon>Arthropoda</taxon>
        <taxon>Chelicerata</taxon>
        <taxon>Arachnida</taxon>
        <taxon>Araneae</taxon>
        <taxon>Araneomorphae</taxon>
        <taxon>Entelegynae</taxon>
        <taxon>Araneoidea</taxon>
        <taxon>Araneidae</taxon>
        <taxon>Araneus</taxon>
    </lineage>
</organism>
<dbReference type="SUPFAM" id="SSF53649">
    <property type="entry name" value="Alkaline phosphatase-like"/>
    <property type="match status" value="1"/>
</dbReference>
<evidence type="ECO:0000256" key="1">
    <source>
        <dbReference type="ARBA" id="ARBA00012647"/>
    </source>
</evidence>
<keyword evidence="2" id="KW-0479">Metal-binding</keyword>
<dbReference type="EMBL" id="BGPR01120843">
    <property type="protein sequence ID" value="GBN19822.1"/>
    <property type="molecule type" value="Genomic_DNA"/>
</dbReference>
<dbReference type="Gene3D" id="3.40.720.10">
    <property type="entry name" value="Alkaline Phosphatase, subunit A"/>
    <property type="match status" value="1"/>
</dbReference>
<dbReference type="InterPro" id="IPR017850">
    <property type="entry name" value="Alkaline_phosphatase_core_sf"/>
</dbReference>